<evidence type="ECO:0000313" key="2">
    <source>
        <dbReference type="Proteomes" id="UP000237105"/>
    </source>
</evidence>
<name>A0A2P5A8S6_PARAD</name>
<keyword evidence="1" id="KW-0489">Methyltransferase</keyword>
<protein>
    <submittedName>
        <fullName evidence="1">SAM dependent carboxyl methyltransferase</fullName>
    </submittedName>
</protein>
<proteinExistence type="predicted"/>
<evidence type="ECO:0000313" key="1">
    <source>
        <dbReference type="EMBL" id="PON32924.1"/>
    </source>
</evidence>
<dbReference type="AlphaFoldDB" id="A0A2P5A8S6"/>
<dbReference type="GO" id="GO:0008168">
    <property type="term" value="F:methyltransferase activity"/>
    <property type="evidence" value="ECO:0007669"/>
    <property type="project" value="UniProtKB-KW"/>
</dbReference>
<dbReference type="Pfam" id="PF03492">
    <property type="entry name" value="Methyltransf_7"/>
    <property type="match status" value="1"/>
</dbReference>
<dbReference type="GO" id="GO:0032259">
    <property type="term" value="P:methylation"/>
    <property type="evidence" value="ECO:0007669"/>
    <property type="project" value="UniProtKB-KW"/>
</dbReference>
<organism evidence="1 2">
    <name type="scientific">Parasponia andersonii</name>
    <name type="common">Sponia andersonii</name>
    <dbReference type="NCBI Taxonomy" id="3476"/>
    <lineage>
        <taxon>Eukaryota</taxon>
        <taxon>Viridiplantae</taxon>
        <taxon>Streptophyta</taxon>
        <taxon>Embryophyta</taxon>
        <taxon>Tracheophyta</taxon>
        <taxon>Spermatophyta</taxon>
        <taxon>Magnoliopsida</taxon>
        <taxon>eudicotyledons</taxon>
        <taxon>Gunneridae</taxon>
        <taxon>Pentapetalae</taxon>
        <taxon>rosids</taxon>
        <taxon>fabids</taxon>
        <taxon>Rosales</taxon>
        <taxon>Cannabaceae</taxon>
        <taxon>Parasponia</taxon>
    </lineage>
</organism>
<comment type="caution">
    <text evidence="1">The sequence shown here is derived from an EMBL/GenBank/DDBJ whole genome shotgun (WGS) entry which is preliminary data.</text>
</comment>
<dbReference type="Gene3D" id="3.40.50.150">
    <property type="entry name" value="Vaccinia Virus protein VP39"/>
    <property type="match status" value="1"/>
</dbReference>
<keyword evidence="2" id="KW-1185">Reference proteome</keyword>
<dbReference type="InterPro" id="IPR029063">
    <property type="entry name" value="SAM-dependent_MTases_sf"/>
</dbReference>
<dbReference type="Proteomes" id="UP000237105">
    <property type="component" value="Unassembled WGS sequence"/>
</dbReference>
<reference evidence="2" key="1">
    <citation type="submission" date="2016-06" db="EMBL/GenBank/DDBJ databases">
        <title>Parallel loss of symbiosis genes in relatives of nitrogen-fixing non-legume Parasponia.</title>
        <authorList>
            <person name="Van Velzen R."/>
            <person name="Holmer R."/>
            <person name="Bu F."/>
            <person name="Rutten L."/>
            <person name="Van Zeijl A."/>
            <person name="Liu W."/>
            <person name="Santuari L."/>
            <person name="Cao Q."/>
            <person name="Sharma T."/>
            <person name="Shen D."/>
            <person name="Roswanjaya Y."/>
            <person name="Wardhani T."/>
            <person name="Kalhor M.S."/>
            <person name="Jansen J."/>
            <person name="Van den Hoogen J."/>
            <person name="Gungor B."/>
            <person name="Hartog M."/>
            <person name="Hontelez J."/>
            <person name="Verver J."/>
            <person name="Yang W.-C."/>
            <person name="Schijlen E."/>
            <person name="Repin R."/>
            <person name="Schilthuizen M."/>
            <person name="Schranz E."/>
            <person name="Heidstra R."/>
            <person name="Miyata K."/>
            <person name="Fedorova E."/>
            <person name="Kohlen W."/>
            <person name="Bisseling T."/>
            <person name="Smit S."/>
            <person name="Geurts R."/>
        </authorList>
    </citation>
    <scope>NUCLEOTIDE SEQUENCE [LARGE SCALE GENOMIC DNA]</scope>
    <source>
        <strain evidence="2">cv. WU1-14</strain>
    </source>
</reference>
<dbReference type="OrthoDB" id="1523883at2759"/>
<keyword evidence="1" id="KW-0808">Transferase</keyword>
<sequence>MCGTHISERKGESRKAIEVAKELIKNAIAEELDIKTFTSKTFRIAGMGCSVGPNTLLAVRNIIDAAEHKFQSLLERGSTCYLPEFQVFFNDQASNDFNQLFTSLSPETHYFVAGVPVSFYGRVPEEVLDKRSPAWNRGRVHYSNSTSEVVKAFEAQYAKDFGKFLEVRAHEFVQGGLMALIIPGRPNGLPHSKAYTNKAFELLESSFIDMAKKVMMNDISLI</sequence>
<dbReference type="InterPro" id="IPR005299">
    <property type="entry name" value="MeTrfase_7"/>
</dbReference>
<gene>
    <name evidence="1" type="ORF">PanWU01x14_356990</name>
</gene>
<dbReference type="EMBL" id="JXTB01000768">
    <property type="protein sequence ID" value="PON32924.1"/>
    <property type="molecule type" value="Genomic_DNA"/>
</dbReference>
<dbReference type="STRING" id="3476.A0A2P5A8S6"/>
<dbReference type="SUPFAM" id="SSF53335">
    <property type="entry name" value="S-adenosyl-L-methionine-dependent methyltransferases"/>
    <property type="match status" value="1"/>
</dbReference>
<accession>A0A2P5A8S6</accession>
<dbReference type="PANTHER" id="PTHR31009">
    <property type="entry name" value="S-ADENOSYL-L-METHIONINE:CARBOXYL METHYLTRANSFERASE FAMILY PROTEIN"/>
    <property type="match status" value="1"/>
</dbReference>